<evidence type="ECO:0000313" key="4">
    <source>
        <dbReference type="EMBL" id="TWT82411.1"/>
    </source>
</evidence>
<dbReference type="Pfam" id="PF00884">
    <property type="entry name" value="Sulfatase"/>
    <property type="match status" value="2"/>
</dbReference>
<keyword evidence="2 4" id="KW-0378">Hydrolase</keyword>
<dbReference type="PANTHER" id="PTHR43751:SF1">
    <property type="entry name" value="SULFATASE ATSG-RELATED"/>
    <property type="match status" value="1"/>
</dbReference>
<dbReference type="SUPFAM" id="SSF55486">
    <property type="entry name" value="Metalloproteases ('zincins'), catalytic domain"/>
    <property type="match status" value="1"/>
</dbReference>
<reference evidence="4 5" key="1">
    <citation type="submission" date="2019-02" db="EMBL/GenBank/DDBJ databases">
        <title>Deep-cultivation of Planctomycetes and their phenomic and genomic characterization uncovers novel biology.</title>
        <authorList>
            <person name="Wiegand S."/>
            <person name="Jogler M."/>
            <person name="Boedeker C."/>
            <person name="Pinto D."/>
            <person name="Vollmers J."/>
            <person name="Rivas-Marin E."/>
            <person name="Kohn T."/>
            <person name="Peeters S.H."/>
            <person name="Heuer A."/>
            <person name="Rast P."/>
            <person name="Oberbeckmann S."/>
            <person name="Bunk B."/>
            <person name="Jeske O."/>
            <person name="Meyerdierks A."/>
            <person name="Storesund J.E."/>
            <person name="Kallscheuer N."/>
            <person name="Luecker S."/>
            <person name="Lage O.M."/>
            <person name="Pohl T."/>
            <person name="Merkel B.J."/>
            <person name="Hornburger P."/>
            <person name="Mueller R.-W."/>
            <person name="Bruemmer F."/>
            <person name="Labrenz M."/>
            <person name="Spormann A.M."/>
            <person name="Op Den Camp H."/>
            <person name="Overmann J."/>
            <person name="Amann R."/>
            <person name="Jetten M.S.M."/>
            <person name="Mascher T."/>
            <person name="Medema M.H."/>
            <person name="Devos D.P."/>
            <person name="Kaster A.-K."/>
            <person name="Ovreas L."/>
            <person name="Rohde M."/>
            <person name="Galperin M.Y."/>
            <person name="Jogler C."/>
        </authorList>
    </citation>
    <scope>NUCLEOTIDE SEQUENCE [LARGE SCALE GENOMIC DNA]</scope>
    <source>
        <strain evidence="4 5">CA13</strain>
    </source>
</reference>
<protein>
    <submittedName>
        <fullName evidence="4">Arylsulfatase</fullName>
        <ecNumber evidence="4">3.1.6.1</ecNumber>
    </submittedName>
</protein>
<dbReference type="EC" id="3.1.6.1" evidence="4"/>
<organism evidence="4 5">
    <name type="scientific">Novipirellula herctigrandis</name>
    <dbReference type="NCBI Taxonomy" id="2527986"/>
    <lineage>
        <taxon>Bacteria</taxon>
        <taxon>Pseudomonadati</taxon>
        <taxon>Planctomycetota</taxon>
        <taxon>Planctomycetia</taxon>
        <taxon>Pirellulales</taxon>
        <taxon>Pirellulaceae</taxon>
        <taxon>Novipirellula</taxon>
    </lineage>
</organism>
<dbReference type="GO" id="GO:0004065">
    <property type="term" value="F:arylsulfatase activity"/>
    <property type="evidence" value="ECO:0007669"/>
    <property type="project" value="UniProtKB-EC"/>
</dbReference>
<comment type="similarity">
    <text evidence="1">Belongs to the sulfatase family.</text>
</comment>
<dbReference type="InterPro" id="IPR000917">
    <property type="entry name" value="Sulfatase_N"/>
</dbReference>
<gene>
    <name evidence="4" type="ORF">CA13_38740</name>
</gene>
<keyword evidence="5" id="KW-1185">Reference proteome</keyword>
<dbReference type="SUPFAM" id="SSF53649">
    <property type="entry name" value="Alkaline phosphatase-like"/>
    <property type="match status" value="1"/>
</dbReference>
<dbReference type="PROSITE" id="PS00523">
    <property type="entry name" value="SULFATASE_1"/>
    <property type="match status" value="1"/>
</dbReference>
<dbReference type="InterPro" id="IPR017850">
    <property type="entry name" value="Alkaline_phosphatase_core_sf"/>
</dbReference>
<dbReference type="CDD" id="cd16027">
    <property type="entry name" value="SGSH"/>
    <property type="match status" value="1"/>
</dbReference>
<name>A0A5C5Z6G4_9BACT</name>
<feature type="domain" description="Sulfatase N-terminal" evidence="3">
    <location>
        <begin position="57"/>
        <end position="166"/>
    </location>
</feature>
<evidence type="ECO:0000259" key="3">
    <source>
        <dbReference type="Pfam" id="PF00884"/>
    </source>
</evidence>
<dbReference type="GO" id="GO:0008237">
    <property type="term" value="F:metallopeptidase activity"/>
    <property type="evidence" value="ECO:0007669"/>
    <property type="project" value="InterPro"/>
</dbReference>
<dbReference type="InterPro" id="IPR024607">
    <property type="entry name" value="Sulfatase_CS"/>
</dbReference>
<evidence type="ECO:0000313" key="5">
    <source>
        <dbReference type="Proteomes" id="UP000315010"/>
    </source>
</evidence>
<dbReference type="Proteomes" id="UP000315010">
    <property type="component" value="Unassembled WGS sequence"/>
</dbReference>
<feature type="domain" description="Sulfatase N-terminal" evidence="3">
    <location>
        <begin position="177"/>
        <end position="323"/>
    </location>
</feature>
<dbReference type="EMBL" id="SJPJ01000001">
    <property type="protein sequence ID" value="TWT82411.1"/>
    <property type="molecule type" value="Genomic_DNA"/>
</dbReference>
<dbReference type="RefSeq" id="WP_419194518.1">
    <property type="nucleotide sequence ID" value="NZ_SJPJ01000001.1"/>
</dbReference>
<proteinExistence type="inferred from homology"/>
<comment type="caution">
    <text evidence="4">The sequence shown here is derived from an EMBL/GenBank/DDBJ whole genome shotgun (WGS) entry which is preliminary data.</text>
</comment>
<accession>A0A5C5Z6G4</accession>
<dbReference type="InterPro" id="IPR024079">
    <property type="entry name" value="MetalloPept_cat_dom_sf"/>
</dbReference>
<dbReference type="InterPro" id="IPR052701">
    <property type="entry name" value="GAG_Ulvan_Degrading_Sulfatases"/>
</dbReference>
<dbReference type="PANTHER" id="PTHR43751">
    <property type="entry name" value="SULFATASE"/>
    <property type="match status" value="1"/>
</dbReference>
<dbReference type="Gene3D" id="3.40.390.10">
    <property type="entry name" value="Collagenase (Catalytic Domain)"/>
    <property type="match status" value="1"/>
</dbReference>
<evidence type="ECO:0000256" key="1">
    <source>
        <dbReference type="ARBA" id="ARBA00008779"/>
    </source>
</evidence>
<evidence type="ECO:0000256" key="2">
    <source>
        <dbReference type="ARBA" id="ARBA00022801"/>
    </source>
</evidence>
<dbReference type="AlphaFoldDB" id="A0A5C5Z6G4"/>
<dbReference type="Gene3D" id="3.40.720.10">
    <property type="entry name" value="Alkaline Phosphatase, subunit A"/>
    <property type="match status" value="1"/>
</dbReference>
<sequence length="709" mass="80659">MNPFFSRISYGLWWRKNTFSQPSQLGVVIASICGLMIALSTIDPKARLSASESIGRPNIVFCMADDWSWPHAGILGDPVVKTPNFDRVAREGVLFENAFVSTPSCTPSRLSILTGQHHWRLKEGDSLGGSLRENFDVYTELLQRAGYRIGRFGKGVWPSKHAFRKRDSFGERFKSFDAFLKERKPGEPFCYWHGGQDPHRPYKLGVGKKSGIDLSKVQVPACLPDNETIRSDVADYLWEVQRFDREVGQIVDQLKAMGELDNTIIVVSGDNGMPFPRCKATLYDQGTRVPLAIRWGAKVSENRRLNDFVTLCDLAPTFLEAAGLKASEQMTGRSLMPILTSNKSGQVDPSRSFVLSGVERHVYSYPKRALRTGKFLYIRNFDPGKWPTGEKNGGNMTYDFAETPWPTGPGAFSFAIDPSPSKQFLRLHRHESAVKPFADLSFARRPLEELYDLLKDPNQLRNIADDPTCLKVKQQLRRQLDAELIKNADPRTDVPGYSSQNIEGWPVQISDQLMSEKHEETVRAVELLTDQFQHIKRVVPDEALALIQTVPIWLSPPYPDVRPKGEYHPGAKWLEKNGRRPELHRCVEFTNTAIFDREIKRMPVMVLHELAHAYHDQVLGHDNIELKIAFDRAKQNGSYNAVLRGNGKTERAYAMTNPMEYFAELSEALLGRNDFYPFDRMQLERHDPLGYELLVRLWHLNSIDAHDND</sequence>